<gene>
    <name evidence="2" type="ORF">H9X81_06745</name>
</gene>
<sequence length="209" mass="24393">MEIIEQLLADFCIAKSCLSCEAEISSKIVNEEKVIHEEFFLLARESFLYTGTIILCKAFEKDDKNSPLSVYQLIKWVSNTIPTKNNKKQKETLRVIELELNNLSPITDKLKNQRDKFYAHNGKGLINPIKLEALSNLTRSEKEQLITFGIRTLSKLRAICKNEEYVYYDYHDHSTMRLKCVFSDLNKFYEILEIESERLRKEVKDGQSV</sequence>
<feature type="domain" description="HEPN AbiU2-like" evidence="1">
    <location>
        <begin position="30"/>
        <end position="175"/>
    </location>
</feature>
<dbReference type="Proteomes" id="UP000724149">
    <property type="component" value="Unassembled WGS sequence"/>
</dbReference>
<protein>
    <recommendedName>
        <fullName evidence="1">HEPN AbiU2-like domain-containing protein</fullName>
    </recommendedName>
</protein>
<keyword evidence="3" id="KW-1185">Reference proteome</keyword>
<accession>A0ABS2GLM7</accession>
<reference evidence="2 3" key="1">
    <citation type="journal article" date="2021" name="Sci. Rep.">
        <title>The distribution of antibiotic resistance genes in chicken gut microbiota commensals.</title>
        <authorList>
            <person name="Juricova H."/>
            <person name="Matiasovicova J."/>
            <person name="Kubasova T."/>
            <person name="Cejkova D."/>
            <person name="Rychlik I."/>
        </authorList>
    </citation>
    <scope>NUCLEOTIDE SEQUENCE [LARGE SCALE GENOMIC DNA]</scope>
    <source>
        <strain evidence="2 3">An564</strain>
    </source>
</reference>
<organism evidence="2 3">
    <name type="scientific">Hydrogenoanaerobacterium saccharovorans</name>
    <dbReference type="NCBI Taxonomy" id="474960"/>
    <lineage>
        <taxon>Bacteria</taxon>
        <taxon>Bacillati</taxon>
        <taxon>Bacillota</taxon>
        <taxon>Clostridia</taxon>
        <taxon>Eubacteriales</taxon>
        <taxon>Oscillospiraceae</taxon>
        <taxon>Hydrogenoanaerobacterium</taxon>
    </lineage>
</organism>
<dbReference type="RefSeq" id="WP_204720766.1">
    <property type="nucleotide sequence ID" value="NZ_JACSNR010000006.1"/>
</dbReference>
<dbReference type="EMBL" id="JACSNR010000006">
    <property type="protein sequence ID" value="MBM6923385.1"/>
    <property type="molecule type" value="Genomic_DNA"/>
</dbReference>
<comment type="caution">
    <text evidence="2">The sequence shown here is derived from an EMBL/GenBank/DDBJ whole genome shotgun (WGS) entry which is preliminary data.</text>
</comment>
<dbReference type="InterPro" id="IPR040704">
    <property type="entry name" value="HEPN_AbiU2"/>
</dbReference>
<evidence type="ECO:0000313" key="3">
    <source>
        <dbReference type="Proteomes" id="UP000724149"/>
    </source>
</evidence>
<proteinExistence type="predicted"/>
<dbReference type="Pfam" id="PF18734">
    <property type="entry name" value="HEPN_AbiU2"/>
    <property type="match status" value="1"/>
</dbReference>
<evidence type="ECO:0000313" key="2">
    <source>
        <dbReference type="EMBL" id="MBM6923385.1"/>
    </source>
</evidence>
<name>A0ABS2GLM7_9FIRM</name>
<evidence type="ECO:0000259" key="1">
    <source>
        <dbReference type="Pfam" id="PF18734"/>
    </source>
</evidence>